<keyword evidence="6" id="KW-0413">Isomerase</keyword>
<evidence type="ECO:0000259" key="10">
    <source>
        <dbReference type="Pfam" id="PF02879"/>
    </source>
</evidence>
<proteinExistence type="inferred from homology"/>
<dbReference type="Pfam" id="PF02879">
    <property type="entry name" value="PGM_PMM_II"/>
    <property type="match status" value="1"/>
</dbReference>
<dbReference type="Gene3D" id="3.40.120.10">
    <property type="entry name" value="Alpha-D-Glucose-1,6-Bisphosphate, subunit A, domain 3"/>
    <property type="match status" value="3"/>
</dbReference>
<evidence type="ECO:0000259" key="9">
    <source>
        <dbReference type="Pfam" id="PF02878"/>
    </source>
</evidence>
<evidence type="ECO:0000256" key="1">
    <source>
        <dbReference type="ARBA" id="ARBA00001946"/>
    </source>
</evidence>
<dbReference type="PANTHER" id="PTHR43771:SF2">
    <property type="entry name" value="PHOSPHOMANNOMUTASE_PHOSPHOGLUCOMUTASE"/>
    <property type="match status" value="1"/>
</dbReference>
<dbReference type="Proteomes" id="UP000032233">
    <property type="component" value="Unassembled WGS sequence"/>
</dbReference>
<evidence type="ECO:0000313" key="12">
    <source>
        <dbReference type="EMBL" id="KIX15005.1"/>
    </source>
</evidence>
<dbReference type="InterPro" id="IPR005844">
    <property type="entry name" value="A-D-PHexomutase_a/b/a-I"/>
</dbReference>
<gene>
    <name evidence="12" type="ORF">X474_05965</name>
</gene>
<dbReference type="SUPFAM" id="SSF53738">
    <property type="entry name" value="Phosphoglucomutase, first 3 domains"/>
    <property type="match status" value="3"/>
</dbReference>
<evidence type="ECO:0000259" key="8">
    <source>
        <dbReference type="Pfam" id="PF00408"/>
    </source>
</evidence>
<dbReference type="FunCoup" id="A0A0D2JZU3">
    <property type="interactions" value="293"/>
</dbReference>
<dbReference type="Pfam" id="PF02880">
    <property type="entry name" value="PGM_PMM_III"/>
    <property type="match status" value="1"/>
</dbReference>
<feature type="domain" description="Alpha-D-phosphohexomutase alpha/beta/alpha" evidence="9">
    <location>
        <begin position="5"/>
        <end position="135"/>
    </location>
</feature>
<dbReference type="AlphaFoldDB" id="A0A0D2JZU3"/>
<feature type="domain" description="Alpha-D-phosphohexomutase alpha/beta/alpha" evidence="11">
    <location>
        <begin position="252"/>
        <end position="360"/>
    </location>
</feature>
<comment type="similarity">
    <text evidence="2 7">Belongs to the phosphohexose mutase family.</text>
</comment>
<dbReference type="GO" id="GO:0005975">
    <property type="term" value="P:carbohydrate metabolic process"/>
    <property type="evidence" value="ECO:0007669"/>
    <property type="project" value="InterPro"/>
</dbReference>
<dbReference type="Pfam" id="PF02878">
    <property type="entry name" value="PGM_PMM_I"/>
    <property type="match status" value="1"/>
</dbReference>
<dbReference type="InterPro" id="IPR016066">
    <property type="entry name" value="A-D-PHexomutase_CS"/>
</dbReference>
<evidence type="ECO:0000256" key="4">
    <source>
        <dbReference type="ARBA" id="ARBA00022723"/>
    </source>
</evidence>
<dbReference type="Pfam" id="PF00408">
    <property type="entry name" value="PGM_PMM_IV"/>
    <property type="match status" value="1"/>
</dbReference>
<dbReference type="GO" id="GO:0016868">
    <property type="term" value="F:intramolecular phosphotransferase activity"/>
    <property type="evidence" value="ECO:0007669"/>
    <property type="project" value="InterPro"/>
</dbReference>
<dbReference type="RefSeq" id="WP_044347310.1">
    <property type="nucleotide sequence ID" value="NZ_AZAC01000005.1"/>
</dbReference>
<dbReference type="InterPro" id="IPR005846">
    <property type="entry name" value="A-D-PHexomutase_a/b/a-III"/>
</dbReference>
<dbReference type="SUPFAM" id="SSF55957">
    <property type="entry name" value="Phosphoglucomutase, C-terminal domain"/>
    <property type="match status" value="1"/>
</dbReference>
<dbReference type="InterPro" id="IPR005843">
    <property type="entry name" value="A-D-PHexomutase_C"/>
</dbReference>
<protein>
    <submittedName>
        <fullName evidence="12">Phosphomannomutase</fullName>
    </submittedName>
</protein>
<feature type="domain" description="Alpha-D-phosphohexomutase alpha/beta/alpha" evidence="10">
    <location>
        <begin position="149"/>
        <end position="247"/>
    </location>
</feature>
<sequence>MNPNVFREYDIRGLVGVDFSDSDITRLGRAMGAYMLQKGAKTITMGRDCRLSADQYRDLLLEGLLSTGLSVIDVGTCPTPVLYFSVRYYEADGGVMITASHNPPEYNGFKMLVGKTTIFGSAIQEIRGIMESGSFAEGKGEVSEKPILEPYIDYVANNIKLKRPVKLAVDGGNGTAGPVVVPLMERLGIKVDPIYCDMDGRFPNHEPDPTVPANLKDLAALVTEKGYELGVAYDGDSDRLGVVDEKGQVIYGDMLLAIFARSILTENPGSTFIAEVKCSKNLFDDIEKQGGNPIMWRTGHSLIKDKMQKTGALLAGEMSGHMFFKHRWFGFDDGIYASLRLAELISRTDRPLSTWLEDLPPVVNTPEIRVECPDEIKFAVVEQVKKDLTGKCEVIDVDGVRVNFPDGWGLVRASNTQPVLVSRFEAQSNERLEEIRELVENAISAAKEKVA</sequence>
<organism evidence="12 13">
    <name type="scientific">Dethiosulfatarculus sandiegensis</name>
    <dbReference type="NCBI Taxonomy" id="1429043"/>
    <lineage>
        <taxon>Bacteria</taxon>
        <taxon>Pseudomonadati</taxon>
        <taxon>Thermodesulfobacteriota</taxon>
        <taxon>Desulfarculia</taxon>
        <taxon>Desulfarculales</taxon>
        <taxon>Desulfarculaceae</taxon>
        <taxon>Dethiosulfatarculus</taxon>
    </lineage>
</organism>
<accession>A0A0D2JZU3</accession>
<dbReference type="InParanoid" id="A0A0D2JZU3"/>
<evidence type="ECO:0000259" key="11">
    <source>
        <dbReference type="Pfam" id="PF02880"/>
    </source>
</evidence>
<dbReference type="Gene3D" id="3.30.310.50">
    <property type="entry name" value="Alpha-D-phosphohexomutase, C-terminal domain"/>
    <property type="match status" value="1"/>
</dbReference>
<evidence type="ECO:0000256" key="6">
    <source>
        <dbReference type="ARBA" id="ARBA00023235"/>
    </source>
</evidence>
<evidence type="ECO:0000313" key="13">
    <source>
        <dbReference type="Proteomes" id="UP000032233"/>
    </source>
</evidence>
<dbReference type="PANTHER" id="PTHR43771">
    <property type="entry name" value="PHOSPHOMANNOMUTASE"/>
    <property type="match status" value="1"/>
</dbReference>
<dbReference type="PROSITE" id="PS00710">
    <property type="entry name" value="PGM_PMM"/>
    <property type="match status" value="1"/>
</dbReference>
<evidence type="ECO:0000256" key="3">
    <source>
        <dbReference type="ARBA" id="ARBA00022553"/>
    </source>
</evidence>
<comment type="caution">
    <text evidence="12">The sequence shown here is derived from an EMBL/GenBank/DDBJ whole genome shotgun (WGS) entry which is preliminary data.</text>
</comment>
<dbReference type="STRING" id="1429043.X474_05965"/>
<dbReference type="GO" id="GO:0000287">
    <property type="term" value="F:magnesium ion binding"/>
    <property type="evidence" value="ECO:0007669"/>
    <property type="project" value="InterPro"/>
</dbReference>
<keyword evidence="13" id="KW-1185">Reference proteome</keyword>
<dbReference type="InterPro" id="IPR005841">
    <property type="entry name" value="Alpha-D-phosphohexomutase_SF"/>
</dbReference>
<dbReference type="PRINTS" id="PR00509">
    <property type="entry name" value="PGMPMM"/>
</dbReference>
<dbReference type="CDD" id="cd03089">
    <property type="entry name" value="PMM_PGM"/>
    <property type="match status" value="1"/>
</dbReference>
<keyword evidence="4 7" id="KW-0479">Metal-binding</keyword>
<keyword evidence="5 7" id="KW-0460">Magnesium</keyword>
<comment type="cofactor">
    <cofactor evidence="1">
        <name>Mg(2+)</name>
        <dbReference type="ChEBI" id="CHEBI:18420"/>
    </cofactor>
</comment>
<dbReference type="OrthoDB" id="9806956at2"/>
<dbReference type="InterPro" id="IPR036900">
    <property type="entry name" value="A-D-PHexomutase_C_sf"/>
</dbReference>
<evidence type="ECO:0000256" key="2">
    <source>
        <dbReference type="ARBA" id="ARBA00010231"/>
    </source>
</evidence>
<dbReference type="InterPro" id="IPR016055">
    <property type="entry name" value="A-D-PHexomutase_a/b/a-I/II/III"/>
</dbReference>
<name>A0A0D2JZU3_9BACT</name>
<dbReference type="PATRIC" id="fig|1429043.3.peg.1265"/>
<dbReference type="InterPro" id="IPR005845">
    <property type="entry name" value="A-D-PHexomutase_a/b/a-II"/>
</dbReference>
<reference evidence="12 13" key="1">
    <citation type="submission" date="2013-11" db="EMBL/GenBank/DDBJ databases">
        <title>Metagenomic analysis of a methanogenic consortium involved in long chain n-alkane degradation.</title>
        <authorList>
            <person name="Davidova I.A."/>
            <person name="Callaghan A.V."/>
            <person name="Wawrik B."/>
            <person name="Pruitt S."/>
            <person name="Marks C."/>
            <person name="Duncan K.E."/>
            <person name="Suflita J.M."/>
        </authorList>
    </citation>
    <scope>NUCLEOTIDE SEQUENCE [LARGE SCALE GENOMIC DNA]</scope>
    <source>
        <strain evidence="12 13">SPR</strain>
    </source>
</reference>
<keyword evidence="3" id="KW-0597">Phosphoprotein</keyword>
<evidence type="ECO:0000256" key="7">
    <source>
        <dbReference type="RuleBase" id="RU004326"/>
    </source>
</evidence>
<feature type="domain" description="Alpha-D-phosphohexomutase C-terminal" evidence="8">
    <location>
        <begin position="367"/>
        <end position="440"/>
    </location>
</feature>
<evidence type="ECO:0000256" key="5">
    <source>
        <dbReference type="ARBA" id="ARBA00022842"/>
    </source>
</evidence>
<dbReference type="EMBL" id="AZAC01000005">
    <property type="protein sequence ID" value="KIX15005.1"/>
    <property type="molecule type" value="Genomic_DNA"/>
</dbReference>